<evidence type="ECO:0000313" key="2">
    <source>
        <dbReference type="Proteomes" id="UP000051886"/>
    </source>
</evidence>
<sequence length="336" mass="39123">MVKYLPNNYLILKTEQAQILCDPILNERTPLEKHDFIILTHLDFDTLDFMNNYRSSKPVYVSFELLKLIQKLTKVNLLKPVQLNLKVLPYKYAVKIGNISLTAFSNDDGQFGSMSILANGPHNTLGYCDSFYNHGNHKKRIKKWKKGFHEQNIDQLVLGSQIAPLNRPKNILSENGMQEMLTKFISKHKTKQPLTALLSPFDPERLYRYDKTAKTNQTPIIWDKNYWQILHSFYPFDDFFSVERLPEKNTNIIIQMEQSQQLKNSDTFFDPAVLHPYAVSTEGLIHQKQLCTLSQSELNEFISYINPQQVIMKKDHSSDQNHLVPTNWLKSLTITM</sequence>
<name>A0A0R2LM66_9LACO</name>
<proteinExistence type="predicted"/>
<gene>
    <name evidence="1" type="ORF">IV66_GL000244</name>
</gene>
<organism evidence="1 2">
    <name type="scientific">Ligilactobacillus pobuzihii</name>
    <dbReference type="NCBI Taxonomy" id="449659"/>
    <lineage>
        <taxon>Bacteria</taxon>
        <taxon>Bacillati</taxon>
        <taxon>Bacillota</taxon>
        <taxon>Bacilli</taxon>
        <taxon>Lactobacillales</taxon>
        <taxon>Lactobacillaceae</taxon>
        <taxon>Ligilactobacillus</taxon>
    </lineage>
</organism>
<dbReference type="EMBL" id="JQCN01000001">
    <property type="protein sequence ID" value="KRO02817.1"/>
    <property type="molecule type" value="Genomic_DNA"/>
</dbReference>
<dbReference type="Gene3D" id="3.60.15.10">
    <property type="entry name" value="Ribonuclease Z/Hydroxyacylglutathione hydrolase-like"/>
    <property type="match status" value="1"/>
</dbReference>
<dbReference type="Gene3D" id="3.40.50.10710">
    <property type="entry name" value="Metallo-hydrolase/oxidoreductase"/>
    <property type="match status" value="1"/>
</dbReference>
<evidence type="ECO:0000313" key="1">
    <source>
        <dbReference type="EMBL" id="KRO02817.1"/>
    </source>
</evidence>
<keyword evidence="2" id="KW-1185">Reference proteome</keyword>
<dbReference type="InterPro" id="IPR036866">
    <property type="entry name" value="RibonucZ/Hydroxyglut_hydro"/>
</dbReference>
<accession>A0A0R2LM66</accession>
<dbReference type="STRING" id="449659.IV66_GL000244"/>
<comment type="caution">
    <text evidence="1">The sequence shown here is derived from an EMBL/GenBank/DDBJ whole genome shotgun (WGS) entry which is preliminary data.</text>
</comment>
<reference evidence="1 2" key="1">
    <citation type="journal article" date="2015" name="Genome Announc.">
        <title>Expanding the biotechnology potential of lactobacilli through comparative genomics of 213 strains and associated genera.</title>
        <authorList>
            <person name="Sun Z."/>
            <person name="Harris H.M."/>
            <person name="McCann A."/>
            <person name="Guo C."/>
            <person name="Argimon S."/>
            <person name="Zhang W."/>
            <person name="Yang X."/>
            <person name="Jeffery I.B."/>
            <person name="Cooney J.C."/>
            <person name="Kagawa T.F."/>
            <person name="Liu W."/>
            <person name="Song Y."/>
            <person name="Salvetti E."/>
            <person name="Wrobel A."/>
            <person name="Rasinkangas P."/>
            <person name="Parkhill J."/>
            <person name="Rea M.C."/>
            <person name="O'Sullivan O."/>
            <person name="Ritari J."/>
            <person name="Douillard F.P."/>
            <person name="Paul Ross R."/>
            <person name="Yang R."/>
            <person name="Briner A.E."/>
            <person name="Felis G.E."/>
            <person name="de Vos W.M."/>
            <person name="Barrangou R."/>
            <person name="Klaenhammer T.R."/>
            <person name="Caufield P.W."/>
            <person name="Cui Y."/>
            <person name="Zhang H."/>
            <person name="O'Toole P.W."/>
        </authorList>
    </citation>
    <scope>NUCLEOTIDE SEQUENCE [LARGE SCALE GENOMIC DNA]</scope>
    <source>
        <strain evidence="1 2">NBRC 103219</strain>
    </source>
</reference>
<dbReference type="PATRIC" id="fig|449659.4.peg.242"/>
<dbReference type="AlphaFoldDB" id="A0A0R2LM66"/>
<dbReference type="Proteomes" id="UP000051886">
    <property type="component" value="Unassembled WGS sequence"/>
</dbReference>
<dbReference type="SUPFAM" id="SSF56281">
    <property type="entry name" value="Metallo-hydrolase/oxidoreductase"/>
    <property type="match status" value="1"/>
</dbReference>
<dbReference type="InterPro" id="IPR042173">
    <property type="entry name" value="RNase_J_2"/>
</dbReference>
<protein>
    <submittedName>
        <fullName evidence="1">Uncharacterized protein</fullName>
    </submittedName>
</protein>